<reference evidence="1 2" key="1">
    <citation type="journal article" date="2017" name="ISME J.">
        <title>Potential for microbial H2 and metal transformations associated with novel bacteria and archaea in deep terrestrial subsurface sediments.</title>
        <authorList>
            <person name="Hernsdorf A.W."/>
            <person name="Amano Y."/>
            <person name="Miyakawa K."/>
            <person name="Ise K."/>
            <person name="Suzuki Y."/>
            <person name="Anantharaman K."/>
            <person name="Probst A."/>
            <person name="Burstein D."/>
            <person name="Thomas B.C."/>
            <person name="Banfield J.F."/>
        </authorList>
    </citation>
    <scope>NUCLEOTIDE SEQUENCE [LARGE SCALE GENOMIC DNA]</scope>
    <source>
        <strain evidence="1">HGW-Wallbacteria-1</strain>
    </source>
</reference>
<dbReference type="Proteomes" id="UP000233256">
    <property type="component" value="Unassembled WGS sequence"/>
</dbReference>
<evidence type="ECO:0000313" key="1">
    <source>
        <dbReference type="EMBL" id="PKK89786.1"/>
    </source>
</evidence>
<protein>
    <submittedName>
        <fullName evidence="1">Uncharacterized protein</fullName>
    </submittedName>
</protein>
<name>A0A2N1PN71_9BACT</name>
<gene>
    <name evidence="1" type="ORF">CVV64_12755</name>
</gene>
<organism evidence="1 2">
    <name type="scientific">Candidatus Wallbacteria bacterium HGW-Wallbacteria-1</name>
    <dbReference type="NCBI Taxonomy" id="2013854"/>
    <lineage>
        <taxon>Bacteria</taxon>
        <taxon>Candidatus Walliibacteriota</taxon>
    </lineage>
</organism>
<dbReference type="EMBL" id="PGXC01000012">
    <property type="protein sequence ID" value="PKK89786.1"/>
    <property type="molecule type" value="Genomic_DNA"/>
</dbReference>
<sequence length="240" mass="27670">MKQKIKDKMSAWRPEITACMKHICSKCVFKPLLLFLFFTMAVLWGGFTAPSSCGALKSSDQFNHPFGKGCRVFSGFNRLAIYFSSIDDEHPFIEILRMERQERGKASKNPDSGRRWNKNAPDLEALPFIFRIDTNLDGKADVEMRPGVRTGEMLTHALANVGCQFNSIWYPDDSNLMPLFDRAEFQLHDTFKAGSVINRTKFRINRVVLRRRDDGNLLVTLRDQFFSTGRDIVIKSEFKW</sequence>
<comment type="caution">
    <text evidence="1">The sequence shown here is derived from an EMBL/GenBank/DDBJ whole genome shotgun (WGS) entry which is preliminary data.</text>
</comment>
<dbReference type="AlphaFoldDB" id="A0A2N1PN71"/>
<evidence type="ECO:0000313" key="2">
    <source>
        <dbReference type="Proteomes" id="UP000233256"/>
    </source>
</evidence>
<proteinExistence type="predicted"/>
<accession>A0A2N1PN71</accession>